<evidence type="ECO:0000313" key="2">
    <source>
        <dbReference type="Proteomes" id="UP001302367"/>
    </source>
</evidence>
<dbReference type="GeneID" id="90644401"/>
<keyword evidence="2" id="KW-1185">Reference proteome</keyword>
<organism evidence="1 2">
    <name type="scientific">Cercospora beticola</name>
    <name type="common">Sugarbeet leaf spot fungus</name>
    <dbReference type="NCBI Taxonomy" id="122368"/>
    <lineage>
        <taxon>Eukaryota</taxon>
        <taxon>Fungi</taxon>
        <taxon>Dikarya</taxon>
        <taxon>Ascomycota</taxon>
        <taxon>Pezizomycotina</taxon>
        <taxon>Dothideomycetes</taxon>
        <taxon>Dothideomycetidae</taxon>
        <taxon>Mycosphaerellales</taxon>
        <taxon>Mycosphaerellaceae</taxon>
        <taxon>Cercospora</taxon>
    </lineage>
</organism>
<accession>A0ABZ0NUF6</accession>
<name>A0ABZ0NUF6_CERBT</name>
<dbReference type="EMBL" id="CP134188">
    <property type="protein sequence ID" value="WPB03064.1"/>
    <property type="molecule type" value="Genomic_DNA"/>
</dbReference>
<proteinExistence type="predicted"/>
<sequence length="77" mass="8523">MAPAPHLTQLRSRKDVRYTYREIGKRPRDIVNQFNIWPVQAYGPLLKPVGGAATSLSATPPPKVLNGMPRLLPGVTF</sequence>
<evidence type="ECO:0000313" key="1">
    <source>
        <dbReference type="EMBL" id="WPB03064.1"/>
    </source>
</evidence>
<dbReference type="Proteomes" id="UP001302367">
    <property type="component" value="Chromosome 5"/>
</dbReference>
<protein>
    <submittedName>
        <fullName evidence="1">Uncharacterized protein</fullName>
    </submittedName>
</protein>
<gene>
    <name evidence="1" type="ORF">RHO25_007701</name>
</gene>
<dbReference type="RefSeq" id="XP_065459044.1">
    <property type="nucleotide sequence ID" value="XM_065602972.1"/>
</dbReference>
<reference evidence="1 2" key="1">
    <citation type="submission" date="2023-09" db="EMBL/GenBank/DDBJ databases">
        <title>Complete-Gapless Cercospora beticola genome.</title>
        <authorList>
            <person name="Wyatt N.A."/>
            <person name="Spanner R.E."/>
            <person name="Bolton M.D."/>
        </authorList>
    </citation>
    <scope>NUCLEOTIDE SEQUENCE [LARGE SCALE GENOMIC DNA]</scope>
    <source>
        <strain evidence="1">Cb09-40</strain>
    </source>
</reference>